<organism evidence="1 2">
    <name type="scientific">Paludifilum halophilum</name>
    <dbReference type="NCBI Taxonomy" id="1642702"/>
    <lineage>
        <taxon>Bacteria</taxon>
        <taxon>Bacillati</taxon>
        <taxon>Bacillota</taxon>
        <taxon>Bacilli</taxon>
        <taxon>Bacillales</taxon>
        <taxon>Thermoactinomycetaceae</taxon>
        <taxon>Paludifilum</taxon>
    </lineage>
</organism>
<dbReference type="EMBL" id="NOWF01000141">
    <property type="protein sequence ID" value="OYD06002.1"/>
    <property type="molecule type" value="Genomic_DNA"/>
</dbReference>
<dbReference type="Proteomes" id="UP000215459">
    <property type="component" value="Unassembled WGS sequence"/>
</dbReference>
<accession>A0A235B181</accession>
<evidence type="ECO:0000313" key="1">
    <source>
        <dbReference type="EMBL" id="OYD06002.1"/>
    </source>
</evidence>
<name>A0A235B181_9BACL</name>
<comment type="caution">
    <text evidence="1">The sequence shown here is derived from an EMBL/GenBank/DDBJ whole genome shotgun (WGS) entry which is preliminary data.</text>
</comment>
<feature type="non-terminal residue" evidence="1">
    <location>
        <position position="133"/>
    </location>
</feature>
<evidence type="ECO:0000313" key="2">
    <source>
        <dbReference type="Proteomes" id="UP000215459"/>
    </source>
</evidence>
<dbReference type="AlphaFoldDB" id="A0A235B181"/>
<proteinExistence type="predicted"/>
<gene>
    <name evidence="1" type="ORF">CHM34_18660</name>
</gene>
<protein>
    <submittedName>
        <fullName evidence="1">Uncharacterized protein</fullName>
    </submittedName>
</protein>
<reference evidence="1 2" key="1">
    <citation type="submission" date="2017-07" db="EMBL/GenBank/DDBJ databases">
        <title>The genome sequence of Paludifilum halophilum highlights mechanisms for microbial adaptation to high salt environemnts.</title>
        <authorList>
            <person name="Belbahri L."/>
        </authorList>
    </citation>
    <scope>NUCLEOTIDE SEQUENCE [LARGE SCALE GENOMIC DNA]</scope>
    <source>
        <strain evidence="1 2">DSM 102817</strain>
    </source>
</reference>
<keyword evidence="2" id="KW-1185">Reference proteome</keyword>
<sequence length="133" mass="15436">MGDNFEAHMTSYFEDFKKSMKQRVRIPISLVERHINDICFLFNIDFTYIQAVVPRVRWLRPFGYELDVVEESVAITALLAEEIDKSTKPFGTYDVVKSKVVIELKTASIMKKKDKLVKKIKKKFGEGIEAEVE</sequence>